<name>A0A9P4T4E3_CURKU</name>
<sequence length="340" mass="36849">MPIPGIPDPAVPYGSTIVITGCSGFIGSHVADQVLSAGYRVRGTSRDVVKNKWIADFFAARHGEGKFELVEVPDLTKDDAFVEVVKGAQGFIHVAHEMHGSGDPATAIPLAVGMALSALKTAAAAGIKRFVYTSSSFAVTQPKPNVSFSVDEDTFNEDAVRAVREKGKDAGGATVYAASKVEVERAMQKWMTESKSPIEICCVNPNGNLGPVLQPKYQGYPTTAGWVKNIWDGEYGALKRQPEHFIDVRDDAKLHVIALAHPGLKGRRLLGMVAPAPIDAIIGILRGLYPERKFEDFEVEGEDRIENRMKGEVEGLLREAYGHGYTRLEDSVEANAKELS</sequence>
<dbReference type="Gene3D" id="3.40.50.720">
    <property type="entry name" value="NAD(P)-binding Rossmann-like Domain"/>
    <property type="match status" value="1"/>
</dbReference>
<reference evidence="4" key="1">
    <citation type="submission" date="2019-04" db="EMBL/GenBank/DDBJ databases">
        <title>Sequencing of skin fungus with MAO and IRED activity.</title>
        <authorList>
            <person name="Marsaioli A.J."/>
            <person name="Bonatto J.M.C."/>
            <person name="Reis Junior O."/>
        </authorList>
    </citation>
    <scope>NUCLEOTIDE SEQUENCE</scope>
    <source>
        <strain evidence="4">30M1</strain>
    </source>
</reference>
<evidence type="ECO:0000256" key="1">
    <source>
        <dbReference type="ARBA" id="ARBA00023002"/>
    </source>
</evidence>
<comment type="caution">
    <text evidence="4">The sequence shown here is derived from an EMBL/GenBank/DDBJ whole genome shotgun (WGS) entry which is preliminary data.</text>
</comment>
<comment type="similarity">
    <text evidence="2">Belongs to the NAD(P)-dependent epimerase/dehydratase family. Dihydroflavonol-4-reductase subfamily.</text>
</comment>
<protein>
    <recommendedName>
        <fullName evidence="3">NAD-dependent epimerase/dehydratase domain-containing protein</fullName>
    </recommendedName>
</protein>
<dbReference type="OrthoDB" id="2735536at2759"/>
<dbReference type="EMBL" id="SWKU01000058">
    <property type="protein sequence ID" value="KAF2993181.1"/>
    <property type="molecule type" value="Genomic_DNA"/>
</dbReference>
<gene>
    <name evidence="4" type="ORF">E8E13_001232</name>
</gene>
<dbReference type="GO" id="GO:0016616">
    <property type="term" value="F:oxidoreductase activity, acting on the CH-OH group of donors, NAD or NADP as acceptor"/>
    <property type="evidence" value="ECO:0007669"/>
    <property type="project" value="TreeGrafter"/>
</dbReference>
<dbReference type="InterPro" id="IPR036291">
    <property type="entry name" value="NAD(P)-bd_dom_sf"/>
</dbReference>
<dbReference type="PANTHER" id="PTHR10366">
    <property type="entry name" value="NAD DEPENDENT EPIMERASE/DEHYDRATASE"/>
    <property type="match status" value="1"/>
</dbReference>
<dbReference type="Proteomes" id="UP000801428">
    <property type="component" value="Unassembled WGS sequence"/>
</dbReference>
<keyword evidence="5" id="KW-1185">Reference proteome</keyword>
<dbReference type="SUPFAM" id="SSF51735">
    <property type="entry name" value="NAD(P)-binding Rossmann-fold domains"/>
    <property type="match status" value="1"/>
</dbReference>
<evidence type="ECO:0000313" key="5">
    <source>
        <dbReference type="Proteomes" id="UP000801428"/>
    </source>
</evidence>
<organism evidence="4 5">
    <name type="scientific">Curvularia kusanoi</name>
    <name type="common">Cochliobolus kusanoi</name>
    <dbReference type="NCBI Taxonomy" id="90978"/>
    <lineage>
        <taxon>Eukaryota</taxon>
        <taxon>Fungi</taxon>
        <taxon>Dikarya</taxon>
        <taxon>Ascomycota</taxon>
        <taxon>Pezizomycotina</taxon>
        <taxon>Dothideomycetes</taxon>
        <taxon>Pleosporomycetidae</taxon>
        <taxon>Pleosporales</taxon>
        <taxon>Pleosporineae</taxon>
        <taxon>Pleosporaceae</taxon>
        <taxon>Curvularia</taxon>
    </lineage>
</organism>
<dbReference type="InterPro" id="IPR001509">
    <property type="entry name" value="Epimerase_deHydtase"/>
</dbReference>
<dbReference type="AlphaFoldDB" id="A0A9P4T4E3"/>
<dbReference type="Pfam" id="PF01370">
    <property type="entry name" value="Epimerase"/>
    <property type="match status" value="1"/>
</dbReference>
<dbReference type="PANTHER" id="PTHR10366:SF562">
    <property type="entry name" value="ALDEHYDE REDUCTASE II (AFU_ORTHOLOGUE AFUA_1G11360)"/>
    <property type="match status" value="1"/>
</dbReference>
<evidence type="ECO:0000256" key="2">
    <source>
        <dbReference type="ARBA" id="ARBA00023445"/>
    </source>
</evidence>
<dbReference type="InterPro" id="IPR050425">
    <property type="entry name" value="NAD(P)_dehydrat-like"/>
</dbReference>
<proteinExistence type="inferred from homology"/>
<evidence type="ECO:0000259" key="3">
    <source>
        <dbReference type="Pfam" id="PF01370"/>
    </source>
</evidence>
<keyword evidence="1" id="KW-0560">Oxidoreductase</keyword>
<accession>A0A9P4T4E3</accession>
<evidence type="ECO:0000313" key="4">
    <source>
        <dbReference type="EMBL" id="KAF2993181.1"/>
    </source>
</evidence>
<feature type="domain" description="NAD-dependent epimerase/dehydratase" evidence="3">
    <location>
        <begin position="17"/>
        <end position="262"/>
    </location>
</feature>